<feature type="transmembrane region" description="Helical" evidence="1">
    <location>
        <begin position="12"/>
        <end position="31"/>
    </location>
</feature>
<evidence type="ECO:0000313" key="3">
    <source>
        <dbReference type="Proteomes" id="UP001320544"/>
    </source>
</evidence>
<accession>A0ABN6MLA9</accession>
<evidence type="ECO:0000313" key="2">
    <source>
        <dbReference type="EMBL" id="BDE97061.1"/>
    </source>
</evidence>
<keyword evidence="3" id="KW-1185">Reference proteome</keyword>
<feature type="transmembrane region" description="Helical" evidence="1">
    <location>
        <begin position="67"/>
        <end position="89"/>
    </location>
</feature>
<evidence type="ECO:0008006" key="4">
    <source>
        <dbReference type="Google" id="ProtNLM"/>
    </source>
</evidence>
<organism evidence="2 3">
    <name type="scientific">Raoultibacter timonensis</name>
    <dbReference type="NCBI Taxonomy" id="1907662"/>
    <lineage>
        <taxon>Bacteria</taxon>
        <taxon>Bacillati</taxon>
        <taxon>Actinomycetota</taxon>
        <taxon>Coriobacteriia</taxon>
        <taxon>Eggerthellales</taxon>
        <taxon>Eggerthellaceae</taxon>
        <taxon>Raoultibacter</taxon>
    </lineage>
</organism>
<sequence>MPNKRPKALTVMRWVLVFAWTGVVLIAGPNLGIPSPLGSVLGFAVLSIVLVNALWQHMPLASACIMAAILAGLVGVAYEALAFLAFDYALSPGDWLANAVGAVAGAATGYPLIKKVDELVSPAWEHPAG</sequence>
<proteinExistence type="predicted"/>
<dbReference type="Proteomes" id="UP001320544">
    <property type="component" value="Chromosome"/>
</dbReference>
<keyword evidence="1" id="KW-0472">Membrane</keyword>
<keyword evidence="1" id="KW-0812">Transmembrane</keyword>
<gene>
    <name evidence="2" type="ORF">CE91St30_23940</name>
</gene>
<protein>
    <recommendedName>
        <fullName evidence="4">VanZ family protein</fullName>
    </recommendedName>
</protein>
<keyword evidence="1" id="KW-1133">Transmembrane helix</keyword>
<reference evidence="2 3" key="1">
    <citation type="submission" date="2022-01" db="EMBL/GenBank/DDBJ databases">
        <title>Novel bile acid biosynthetic pathways are enriched in the microbiome of centenarians.</title>
        <authorList>
            <person name="Sato Y."/>
            <person name="Atarashi K."/>
            <person name="Plichta R.D."/>
            <person name="Arai Y."/>
            <person name="Sasajima S."/>
            <person name="Kearney M.S."/>
            <person name="Suda W."/>
            <person name="Takeshita K."/>
            <person name="Sasaki T."/>
            <person name="Okamoto S."/>
            <person name="Skelly N.A."/>
            <person name="Okamura Y."/>
            <person name="Vlamakis H."/>
            <person name="Li Y."/>
            <person name="Tanoue T."/>
            <person name="Takei H."/>
            <person name="Nittono H."/>
            <person name="Narushima S."/>
            <person name="Irie J."/>
            <person name="Itoh H."/>
            <person name="Moriya K."/>
            <person name="Sugiura Y."/>
            <person name="Suematsu M."/>
            <person name="Moritoki N."/>
            <person name="Shibata S."/>
            <person name="Littman R.D."/>
            <person name="Fischbach A.M."/>
            <person name="Uwamino Y."/>
            <person name="Inoue T."/>
            <person name="Honda A."/>
            <person name="Hattori M."/>
            <person name="Murai T."/>
            <person name="Xavier J.R."/>
            <person name="Hirose N."/>
            <person name="Honda K."/>
        </authorList>
    </citation>
    <scope>NUCLEOTIDE SEQUENCE [LARGE SCALE GENOMIC DNA]</scope>
    <source>
        <strain evidence="2 3">CE91-St30</strain>
    </source>
</reference>
<feature type="transmembrane region" description="Helical" evidence="1">
    <location>
        <begin position="37"/>
        <end position="55"/>
    </location>
</feature>
<dbReference type="EMBL" id="AP025564">
    <property type="protein sequence ID" value="BDE97061.1"/>
    <property type="molecule type" value="Genomic_DNA"/>
</dbReference>
<name>A0ABN6MLA9_9ACTN</name>
<evidence type="ECO:0000256" key="1">
    <source>
        <dbReference type="SAM" id="Phobius"/>
    </source>
</evidence>